<evidence type="ECO:0000256" key="2">
    <source>
        <dbReference type="ARBA" id="ARBA00022723"/>
    </source>
</evidence>
<dbReference type="SMART" id="SM00343">
    <property type="entry name" value="ZnF_C2HC"/>
    <property type="match status" value="1"/>
</dbReference>
<evidence type="ECO:0000259" key="6">
    <source>
        <dbReference type="PROSITE" id="PS50158"/>
    </source>
</evidence>
<evidence type="ECO:0000313" key="8">
    <source>
        <dbReference type="EMBL" id="GEV68550.1"/>
    </source>
</evidence>
<feature type="region of interest" description="Disordered" evidence="5">
    <location>
        <begin position="121"/>
        <end position="147"/>
    </location>
</feature>
<dbReference type="GO" id="GO:0015074">
    <property type="term" value="P:DNA integration"/>
    <property type="evidence" value="ECO:0007669"/>
    <property type="project" value="InterPro"/>
</dbReference>
<feature type="compositionally biased region" description="Polar residues" evidence="5">
    <location>
        <begin position="424"/>
        <end position="435"/>
    </location>
</feature>
<feature type="compositionally biased region" description="Polar residues" evidence="5">
    <location>
        <begin position="758"/>
        <end position="773"/>
    </location>
</feature>
<feature type="compositionally biased region" description="Polar residues" evidence="5">
    <location>
        <begin position="2423"/>
        <end position="2433"/>
    </location>
</feature>
<feature type="region of interest" description="Disordered" evidence="5">
    <location>
        <begin position="750"/>
        <end position="773"/>
    </location>
</feature>
<dbReference type="EMBL" id="BKCJ010030995">
    <property type="protein sequence ID" value="GEV68550.1"/>
    <property type="molecule type" value="Genomic_DNA"/>
</dbReference>
<protein>
    <submittedName>
        <fullName evidence="8">Putative ribonuclease H-like domain-containing protein</fullName>
    </submittedName>
</protein>
<dbReference type="InterPro" id="IPR039537">
    <property type="entry name" value="Retrotran_Ty1/copia-like"/>
</dbReference>
<dbReference type="SUPFAM" id="SSF53098">
    <property type="entry name" value="Ribonuclease H-like"/>
    <property type="match status" value="1"/>
</dbReference>
<reference evidence="8" key="1">
    <citation type="journal article" date="2019" name="Sci. Rep.">
        <title>Draft genome of Tanacetum cinerariifolium, the natural source of mosquito coil.</title>
        <authorList>
            <person name="Yamashiro T."/>
            <person name="Shiraishi A."/>
            <person name="Satake H."/>
            <person name="Nakayama K."/>
        </authorList>
    </citation>
    <scope>NUCLEOTIDE SEQUENCE</scope>
</reference>
<keyword evidence="4" id="KW-0862">Zinc</keyword>
<dbReference type="PANTHER" id="PTHR42648">
    <property type="entry name" value="TRANSPOSASE, PUTATIVE-RELATED"/>
    <property type="match status" value="1"/>
</dbReference>
<dbReference type="PROSITE" id="PS50158">
    <property type="entry name" value="ZF_CCHC"/>
    <property type="match status" value="1"/>
</dbReference>
<dbReference type="InterPro" id="IPR054722">
    <property type="entry name" value="PolX-like_BBD"/>
</dbReference>
<name>A0A699GNX6_TANCI</name>
<dbReference type="InterPro" id="IPR001584">
    <property type="entry name" value="Integrase_cat-core"/>
</dbReference>
<dbReference type="InterPro" id="IPR036397">
    <property type="entry name" value="RNaseH_sf"/>
</dbReference>
<evidence type="ECO:0000256" key="4">
    <source>
        <dbReference type="PROSITE-ProRule" id="PRU00047"/>
    </source>
</evidence>
<dbReference type="SUPFAM" id="SSF57756">
    <property type="entry name" value="Retrovirus zinc finger-like domains"/>
    <property type="match status" value="1"/>
</dbReference>
<feature type="region of interest" description="Disordered" evidence="5">
    <location>
        <begin position="1401"/>
        <end position="1421"/>
    </location>
</feature>
<feature type="compositionally biased region" description="Basic residues" evidence="5">
    <location>
        <begin position="1356"/>
        <end position="1372"/>
    </location>
</feature>
<keyword evidence="3" id="KW-0378">Hydrolase</keyword>
<feature type="region of interest" description="Disordered" evidence="5">
    <location>
        <begin position="418"/>
        <end position="440"/>
    </location>
</feature>
<feature type="compositionally biased region" description="Low complexity" evidence="5">
    <location>
        <begin position="129"/>
        <end position="147"/>
    </location>
</feature>
<evidence type="ECO:0000256" key="1">
    <source>
        <dbReference type="ARBA" id="ARBA00022670"/>
    </source>
</evidence>
<dbReference type="Pfam" id="PF13976">
    <property type="entry name" value="gag_pre-integrs"/>
    <property type="match status" value="1"/>
</dbReference>
<feature type="region of interest" description="Disordered" evidence="5">
    <location>
        <begin position="2415"/>
        <end position="2437"/>
    </location>
</feature>
<sequence>MALLKDHLAKFYKMADAKEMWESIKSRFGGNDESKKMQKYLLKQQFEGFSVSTSEGLHKGNDRFQTLLSQLEIDGAGVSHEDVNQKFLRSLPYSWSQVALIMKSTTASSSNTQNVTFMSAENTSSTNDVSTPYSVSSTSISKSQKEGSSSYSNEVIHSFFVNQSSSLELDYDDLEQFNDDDMEEMDLKWQVAMISLRIKKFHKRTGRKLQFDTKDPVGFDKTTVECFNCHKIGHFARDCRAKGNQDSRRRDVGYNGNKTRDNGKRPAYQDDSKALVTINGEDIDWSGHVEKNAQNYAMMAYSSSNSGSDNEVKSCSKTCKESYARLKKLYDEQRDKVDYKYGSILSYENEVLQSVFMNKASDLEDTPINDRFIDGMNAVPLPMTGNYMPFKPDVEIDYSRFTYVPKQTLVNELNSKPSEYASCESDSSVETTTSMPEPEENVPKVIYEPKVWTDAPIIKEYESDSDNDSVSNVQEDKEKPSFAFIDYVKHVKTSKENVKETGTPNHSPKIKNHLIRDCDFHEKRMAKQAELTKSKNKVNGQRENRPVWNNVQRVNHHKFVPSVLLTKIGKFPINAARQDYSSHEASTSTASKVNTARTFNDPHRDLKDKGIVDSACSRHMTRNKAHLANYQEFKGGSVTFGGSNERITGIKREYSNARTPQQNGVAERKNKTLIEAARTMLTDSFLPTTFWAEAVNTACYVLNRLLVTKPQNKTPYELLTSKQPIISYLKPFWCHVTILNTIDQLENQANKSAGPKEANNSVGTQANDDQSANSKEIDLHEEHFILPIWSAYSTTFKSSGDKIEKNTDFKTCENPVSQVEQIFLGELEKHKTQEKEANDAAKSLRKEATHDIQNANTSSTNLLNIVSTPLSTGGPSRAFYDGELSYPDDPLMPHLEDIYTSLSEGIFTDSSNDDEGVVTDFNNLETTMNTRSKVNKNSKAYALSALLYGTIDEEVYVSQPPGFVYPKFPNKDKKDIMLVQVYVDDIIFGFTKNSWCDEFEELMKNRFQMNSMSELTLFLGLQVKQKENGIFISQDKYVAEIMKKFNFCSVKTASTLIKTQKPLVKDKEAADVDIYLYRSMIGSLLYLTASRPDIMFEVCACSRFHVTLKTSHLQAVKRIFRRRLISWQCKKHTIMATSTTEAEYVAAAHYCRQVLWIQNQLLDYGFNLIKTKIYINNESTICIVKNPVFHSKTKHIEIRHHFIRDSFEKKLIQVLKIHTDDNVADFLTKAFNVSSTGRQQLTTARHKVSIVGINPRVDLEGTGGSGGDQVHLPNDSPLLGGHTSERAEGSLNLEALYALCTNLSNKVLALETVKDDQVKEILTLKAKIKKLEKRCKPSISYHQAWLRSVSLLSKKKRLSKRKSVSKQGRKQAKSGPTKDGSGKLDVELDEDIEYIDTEEALNEGRQELSTAGPTTTPTTSTIFDDEEMTLTDTLIKLKDDKVVNRVMSSPNHHTTDIEDAFSSNFPDYTTASPSYFLASPNNISRDPLNNLSKYLLALQAISPFPDMQAYNDVANKPPIPPQDPITSPTILTPSLVLPPSLLFDPRYFFVPEELLPPKKQIHTASSSLTTLSNSSQKQAYIIVPLSFSTYTPIPPQIYELRKSSIKMRVKHHEEQIEIILNGDSFTPTRVIDGVVQVMAPTTAEQRLAKKNELKARGTLLMALPDKHQLKFNIYKDAKSLMEAIEKSFGGNKATKKALVSTLPNVDNLSDVVIYSFFASQSNSPQLDNEYLKQINADDLEEMDLKWQMAMLTMRARRFLQRTGRNLGANGIAAIGFDMFKVECYNCHRRVEISTSNALVSQCDGVGSYDWSFQSDEEPTNYALMAFTSSSSSSSSASDNEVAPCSTACSKAYDTLQSHYDKLTVDFRKSQFDVLSYKSGYDNQVFNSHMFDELNSSESDDSVLTSPVHDSETVSNVFNVKPSTTKPTKNMSQSNRSYALSLKIRTSVKPVEHPTQAKNLRKDNHKKTLSFLFDVHGNQQQALKDKGVIDSGCSRHMTGNIFYLFNFEEINGAYVAFGGNPKGGKITGKGKIKTGKLDFDDGYFVKELKFNLFSVSQMCNKKNNVLFTYTKCIVLFSDFKPHDENHVLLRGPRENNMYNVHIKNIVPLRDLTFFIKATLDESNLWHRRLCHINFKTMNKLVKGNLVRGLPLKVFEDNHTCVACKKGKQHRASCKSKPVGSVSQPLQRLHVDLFGPTFVKSLNKKSYILVVTDDYSRVLVTKPHNMTPYELLLGRTPSIGFIRPFGCPVTILNTLDPLGKFDGKADKGFLVGYSVNSKAFRVFNSRTRIVQETLHINFLENQPNVRGNGPKWLFDIDTLTQKQTKSAQQYVLLPLWSTGSKDPQNTDADIAFDVKDNETEVYVFPSSNDKSKKHDENARRKAKGKSPVDLSIRVRDLSDEFEKFSINSTNRVNAASAPVTAVGPNPTNSTNSFNAASPFDNGHTQEKGIDYEEVFAPVARIEAIRLFLAYASFMSFLVYQMDVKSAFLYETIEEEVYVYQPLGFKDPGYPDKVYKVVKALDGLHQTPRAWYETLANYLLENGFQREKIDQTLFIKKQKGDILLVQTVLATSLTEAKYVAAASCCAQVLWIQNQLLDYGPDQTVSGKDSSNPLMADSLPKIIVDFLNAYTIQYALMVNPPIYVLCIKQFWASVSVKKTNDFVKLQALIDRKKVVITEDTIRHDLRLDNADGVECLPNEEIFIEFARMGYEKSPPKLTFYKAFFSAQ</sequence>
<dbReference type="InterPro" id="IPR012337">
    <property type="entry name" value="RNaseH-like_sf"/>
</dbReference>
<dbReference type="InterPro" id="IPR001878">
    <property type="entry name" value="Znf_CCHC"/>
</dbReference>
<dbReference type="Pfam" id="PF14223">
    <property type="entry name" value="Retrotran_gag_2"/>
    <property type="match status" value="1"/>
</dbReference>
<feature type="domain" description="Integrase catalytic" evidence="7">
    <location>
        <begin position="649"/>
        <end position="723"/>
    </location>
</feature>
<dbReference type="GO" id="GO:0008233">
    <property type="term" value="F:peptidase activity"/>
    <property type="evidence" value="ECO:0007669"/>
    <property type="project" value="UniProtKB-KW"/>
</dbReference>
<feature type="domain" description="CCHC-type" evidence="6">
    <location>
        <begin position="226"/>
        <end position="240"/>
    </location>
</feature>
<dbReference type="InterPro" id="IPR025724">
    <property type="entry name" value="GAG-pre-integrase_dom"/>
</dbReference>
<comment type="caution">
    <text evidence="8">The sequence shown here is derived from an EMBL/GenBank/DDBJ whole genome shotgun (WGS) entry which is preliminary data.</text>
</comment>
<dbReference type="Gene3D" id="4.10.60.10">
    <property type="entry name" value="Zinc finger, CCHC-type"/>
    <property type="match status" value="1"/>
</dbReference>
<proteinExistence type="predicted"/>
<accession>A0A699GNX6</accession>
<dbReference type="Gene3D" id="3.30.420.10">
    <property type="entry name" value="Ribonuclease H-like superfamily/Ribonuclease H"/>
    <property type="match status" value="2"/>
</dbReference>
<dbReference type="InterPro" id="IPR013103">
    <property type="entry name" value="RVT_2"/>
</dbReference>
<dbReference type="InterPro" id="IPR036875">
    <property type="entry name" value="Znf_CCHC_sf"/>
</dbReference>
<dbReference type="GO" id="GO:0006508">
    <property type="term" value="P:proteolysis"/>
    <property type="evidence" value="ECO:0007669"/>
    <property type="project" value="UniProtKB-KW"/>
</dbReference>
<dbReference type="Pfam" id="PF22936">
    <property type="entry name" value="Pol_BBD"/>
    <property type="match status" value="1"/>
</dbReference>
<dbReference type="InterPro" id="IPR057670">
    <property type="entry name" value="SH3_retrovirus"/>
</dbReference>
<feature type="region of interest" description="Disordered" evidence="5">
    <location>
        <begin position="1356"/>
        <end position="1384"/>
    </location>
</feature>
<dbReference type="Pfam" id="PF07727">
    <property type="entry name" value="RVT_2"/>
    <property type="match status" value="2"/>
</dbReference>
<feature type="region of interest" description="Disordered" evidence="5">
    <location>
        <begin position="245"/>
        <end position="267"/>
    </location>
</feature>
<feature type="compositionally biased region" description="Low complexity" evidence="5">
    <location>
        <begin position="1409"/>
        <end position="1421"/>
    </location>
</feature>
<dbReference type="CDD" id="cd09272">
    <property type="entry name" value="RNase_HI_RT_Ty1"/>
    <property type="match status" value="1"/>
</dbReference>
<keyword evidence="4" id="KW-0863">Zinc-finger</keyword>
<evidence type="ECO:0000256" key="5">
    <source>
        <dbReference type="SAM" id="MobiDB-lite"/>
    </source>
</evidence>
<keyword evidence="1" id="KW-0645">Protease</keyword>
<gene>
    <name evidence="8" type="ORF">Tci_140527</name>
</gene>
<keyword evidence="2" id="KW-0479">Metal-binding</keyword>
<dbReference type="PROSITE" id="PS50994">
    <property type="entry name" value="INTEGRASE"/>
    <property type="match status" value="1"/>
</dbReference>
<organism evidence="8">
    <name type="scientific">Tanacetum cinerariifolium</name>
    <name type="common">Dalmatian daisy</name>
    <name type="synonym">Chrysanthemum cinerariifolium</name>
    <dbReference type="NCBI Taxonomy" id="118510"/>
    <lineage>
        <taxon>Eukaryota</taxon>
        <taxon>Viridiplantae</taxon>
        <taxon>Streptophyta</taxon>
        <taxon>Embryophyta</taxon>
        <taxon>Tracheophyta</taxon>
        <taxon>Spermatophyta</taxon>
        <taxon>Magnoliopsida</taxon>
        <taxon>eudicotyledons</taxon>
        <taxon>Gunneridae</taxon>
        <taxon>Pentapetalae</taxon>
        <taxon>asterids</taxon>
        <taxon>campanulids</taxon>
        <taxon>Asterales</taxon>
        <taxon>Asteraceae</taxon>
        <taxon>Asteroideae</taxon>
        <taxon>Anthemideae</taxon>
        <taxon>Anthemidinae</taxon>
        <taxon>Tanacetum</taxon>
    </lineage>
</organism>
<dbReference type="GO" id="GO:0008270">
    <property type="term" value="F:zinc ion binding"/>
    <property type="evidence" value="ECO:0007669"/>
    <property type="project" value="UniProtKB-KW"/>
</dbReference>
<dbReference type="Pfam" id="PF25597">
    <property type="entry name" value="SH3_retrovirus"/>
    <property type="match status" value="1"/>
</dbReference>
<dbReference type="PANTHER" id="PTHR42648:SF32">
    <property type="entry name" value="RIBONUCLEASE H-LIKE DOMAIN, GAG-PRE-INTEGRASE DOMAIN PROTEIN-RELATED"/>
    <property type="match status" value="1"/>
</dbReference>
<dbReference type="GO" id="GO:0003676">
    <property type="term" value="F:nucleic acid binding"/>
    <property type="evidence" value="ECO:0007669"/>
    <property type="project" value="InterPro"/>
</dbReference>
<feature type="compositionally biased region" description="Basic and acidic residues" evidence="5">
    <location>
        <begin position="2367"/>
        <end position="2377"/>
    </location>
</feature>
<evidence type="ECO:0000259" key="7">
    <source>
        <dbReference type="PROSITE" id="PS50994"/>
    </source>
</evidence>
<feature type="region of interest" description="Disordered" evidence="5">
    <location>
        <begin position="2364"/>
        <end position="2383"/>
    </location>
</feature>
<evidence type="ECO:0000256" key="3">
    <source>
        <dbReference type="ARBA" id="ARBA00022801"/>
    </source>
</evidence>